<keyword evidence="3" id="KW-0689">Ribosomal protein</keyword>
<keyword evidence="9" id="KW-1185">Reference proteome</keyword>
<evidence type="ECO:0000256" key="1">
    <source>
        <dbReference type="ARBA" id="ARBA00004173"/>
    </source>
</evidence>
<dbReference type="Pfam" id="PF05046">
    <property type="entry name" value="Img2"/>
    <property type="match status" value="1"/>
</dbReference>
<dbReference type="PANTHER" id="PTHR13477:SF0">
    <property type="entry name" value="LARGE RIBOSOMAL SUBUNIT PROTEIN ML49"/>
    <property type="match status" value="1"/>
</dbReference>
<evidence type="ECO:0000313" key="9">
    <source>
        <dbReference type="Proteomes" id="UP001152799"/>
    </source>
</evidence>
<evidence type="ECO:0000256" key="4">
    <source>
        <dbReference type="ARBA" id="ARBA00023128"/>
    </source>
</evidence>
<proteinExistence type="inferred from homology"/>
<gene>
    <name evidence="8" type="ORF">CEUTPL_LOCUS3100</name>
</gene>
<name>A0A9N9QKG2_9CUCU</name>
<evidence type="ECO:0000256" key="5">
    <source>
        <dbReference type="ARBA" id="ARBA00023274"/>
    </source>
</evidence>
<dbReference type="InterPro" id="IPR007740">
    <property type="entry name" value="Ribosomal_mL49"/>
</dbReference>
<dbReference type="GO" id="GO:0006412">
    <property type="term" value="P:translation"/>
    <property type="evidence" value="ECO:0007669"/>
    <property type="project" value="InterPro"/>
</dbReference>
<keyword evidence="4" id="KW-0496">Mitochondrion</keyword>
<dbReference type="OrthoDB" id="19439at2759"/>
<dbReference type="EMBL" id="OU892287">
    <property type="protein sequence ID" value="CAG9762421.1"/>
    <property type="molecule type" value="Genomic_DNA"/>
</dbReference>
<dbReference type="Gene3D" id="3.30.780.10">
    <property type="entry name" value="SUI1-like domain"/>
    <property type="match status" value="1"/>
</dbReference>
<dbReference type="GO" id="GO:0005762">
    <property type="term" value="C:mitochondrial large ribosomal subunit"/>
    <property type="evidence" value="ECO:0007669"/>
    <property type="project" value="TreeGrafter"/>
</dbReference>
<dbReference type="Proteomes" id="UP001152799">
    <property type="component" value="Chromosome 11"/>
</dbReference>
<keyword evidence="5" id="KW-0687">Ribonucleoprotein</keyword>
<comment type="similarity">
    <text evidence="2">Belongs to the mitochondrion-specific ribosomal protein mL49 family.</text>
</comment>
<reference evidence="8" key="1">
    <citation type="submission" date="2022-01" db="EMBL/GenBank/DDBJ databases">
        <authorList>
            <person name="King R."/>
        </authorList>
    </citation>
    <scope>NUCLEOTIDE SEQUENCE</scope>
</reference>
<evidence type="ECO:0000256" key="7">
    <source>
        <dbReference type="ARBA" id="ARBA00035545"/>
    </source>
</evidence>
<dbReference type="PANTHER" id="PTHR13477">
    <property type="entry name" value="MITOCHONDRIAL 39S RIBOSOMAL PROTEIN L49"/>
    <property type="match status" value="1"/>
</dbReference>
<organism evidence="8 9">
    <name type="scientific">Ceutorhynchus assimilis</name>
    <name type="common">cabbage seed weevil</name>
    <dbReference type="NCBI Taxonomy" id="467358"/>
    <lineage>
        <taxon>Eukaryota</taxon>
        <taxon>Metazoa</taxon>
        <taxon>Ecdysozoa</taxon>
        <taxon>Arthropoda</taxon>
        <taxon>Hexapoda</taxon>
        <taxon>Insecta</taxon>
        <taxon>Pterygota</taxon>
        <taxon>Neoptera</taxon>
        <taxon>Endopterygota</taxon>
        <taxon>Coleoptera</taxon>
        <taxon>Polyphaga</taxon>
        <taxon>Cucujiformia</taxon>
        <taxon>Curculionidae</taxon>
        <taxon>Ceutorhynchinae</taxon>
        <taxon>Ceutorhynchus</taxon>
    </lineage>
</organism>
<sequence>MLAKRLFPACTRIPYVIQKIGQIRESSFKSSLFLEDISPKPREYEVTKNPVDWDYVQRLLPNTVVPEPVKKDKYPSGWKPQAENLSELPYFVQRTRNHMIPCYLRISHLKTRRTTLLKNIKGDIWLLEKEIKDFLRPQNYQPIRSQVNEFAGFIRINGDHVNAIKYFLENKGM</sequence>
<evidence type="ECO:0000256" key="3">
    <source>
        <dbReference type="ARBA" id="ARBA00022980"/>
    </source>
</evidence>
<evidence type="ECO:0000313" key="8">
    <source>
        <dbReference type="EMBL" id="CAG9762421.1"/>
    </source>
</evidence>
<evidence type="ECO:0000256" key="6">
    <source>
        <dbReference type="ARBA" id="ARBA00035191"/>
    </source>
</evidence>
<dbReference type="AlphaFoldDB" id="A0A9N9QKG2"/>
<comment type="subcellular location">
    <subcellularLocation>
        <location evidence="1">Mitochondrion</location>
    </subcellularLocation>
</comment>
<protein>
    <recommendedName>
        <fullName evidence="6">Large ribosomal subunit protein mL49</fullName>
    </recommendedName>
    <alternativeName>
        <fullName evidence="7">39S ribosomal protein L49, mitochondrial</fullName>
    </alternativeName>
</protein>
<dbReference type="GO" id="GO:0003735">
    <property type="term" value="F:structural constituent of ribosome"/>
    <property type="evidence" value="ECO:0007669"/>
    <property type="project" value="InterPro"/>
</dbReference>
<evidence type="ECO:0000256" key="2">
    <source>
        <dbReference type="ARBA" id="ARBA00005677"/>
    </source>
</evidence>
<dbReference type="FunFam" id="3.30.780.10:FF:000009">
    <property type="entry name" value="39S ribosomal protein L49, mitochondrial"/>
    <property type="match status" value="1"/>
</dbReference>
<accession>A0A9N9QKG2</accession>